<dbReference type="GO" id="GO:0020037">
    <property type="term" value="F:heme binding"/>
    <property type="evidence" value="ECO:0007669"/>
    <property type="project" value="TreeGrafter"/>
</dbReference>
<comment type="subcellular location">
    <subcellularLocation>
        <location evidence="1">Cell membrane</location>
        <topology evidence="1">Multi-pass membrane protein</topology>
    </subcellularLocation>
</comment>
<keyword evidence="10" id="KW-0408">Iron</keyword>
<keyword evidence="9 12" id="KW-1133">Transmembrane helix</keyword>
<keyword evidence="5" id="KW-0349">Heme</keyword>
<proteinExistence type="inferred from homology"/>
<evidence type="ECO:0000256" key="8">
    <source>
        <dbReference type="ARBA" id="ARBA00022982"/>
    </source>
</evidence>
<dbReference type="NCBIfam" id="TIGR02125">
    <property type="entry name" value="CytB-hydogenase"/>
    <property type="match status" value="1"/>
</dbReference>
<dbReference type="RefSeq" id="WP_025803452.1">
    <property type="nucleotide sequence ID" value="NZ_CP053842.1"/>
</dbReference>
<sequence length="221" mass="25454">MKRVAEYEFSIGYRASHWIRFFAIFILIISGLYLAYVFQAPVVSDEPVLFLHAKWRFVHIVAGFVMIAAIIFKTYLFFFDPLSKKELVSIKDALNPKIWIAQIKYYLFLGEHPHMKGVYNPLQFASYLMFYIVAFFIILTGLILYVHVYHEGLGGLLYPICRPFEVLMGGLANVRVIHHICMDIIIIFVVAHVYMAVFNAVKGKNGGMDAVISGYKFPEEH</sequence>
<dbReference type="InterPro" id="IPR051542">
    <property type="entry name" value="Hydrogenase_cytochrome"/>
</dbReference>
<dbReference type="PANTHER" id="PTHR30485">
    <property type="entry name" value="NI/FE-HYDROGENASE 1 B-TYPE CYTOCHROME SUBUNIT"/>
    <property type="match status" value="1"/>
</dbReference>
<evidence type="ECO:0000259" key="13">
    <source>
        <dbReference type="Pfam" id="PF01292"/>
    </source>
</evidence>
<dbReference type="InterPro" id="IPR016174">
    <property type="entry name" value="Di-haem_cyt_TM"/>
</dbReference>
<evidence type="ECO:0000256" key="9">
    <source>
        <dbReference type="ARBA" id="ARBA00022989"/>
    </source>
</evidence>
<evidence type="ECO:0000256" key="4">
    <source>
        <dbReference type="ARBA" id="ARBA00022475"/>
    </source>
</evidence>
<evidence type="ECO:0000256" key="10">
    <source>
        <dbReference type="ARBA" id="ARBA00023004"/>
    </source>
</evidence>
<evidence type="ECO:0000256" key="12">
    <source>
        <dbReference type="SAM" id="Phobius"/>
    </source>
</evidence>
<dbReference type="Proteomes" id="UP000594749">
    <property type="component" value="Chromosome"/>
</dbReference>
<dbReference type="GO" id="GO:0005886">
    <property type="term" value="C:plasma membrane"/>
    <property type="evidence" value="ECO:0007669"/>
    <property type="project" value="UniProtKB-SubCell"/>
</dbReference>
<keyword evidence="6 12" id="KW-0812">Transmembrane</keyword>
<feature type="domain" description="Cytochrome b561 bacterial/Ni-hydrogenase" evidence="13">
    <location>
        <begin position="9"/>
        <end position="214"/>
    </location>
</feature>
<dbReference type="Gene3D" id="1.20.950.20">
    <property type="entry name" value="Transmembrane di-heme cytochromes, Chain C"/>
    <property type="match status" value="1"/>
</dbReference>
<evidence type="ECO:0000256" key="5">
    <source>
        <dbReference type="ARBA" id="ARBA00022617"/>
    </source>
</evidence>
<dbReference type="GO" id="GO:0009055">
    <property type="term" value="F:electron transfer activity"/>
    <property type="evidence" value="ECO:0007669"/>
    <property type="project" value="InterPro"/>
</dbReference>
<keyword evidence="8" id="KW-0249">Electron transport</keyword>
<dbReference type="PANTHER" id="PTHR30485:SF0">
    <property type="entry name" value="NI_FE-HYDROGENASE 1 B-TYPE CYTOCHROME SUBUNIT-RELATED"/>
    <property type="match status" value="1"/>
</dbReference>
<evidence type="ECO:0000256" key="2">
    <source>
        <dbReference type="ARBA" id="ARBA00008622"/>
    </source>
</evidence>
<keyword evidence="15" id="KW-1185">Reference proteome</keyword>
<evidence type="ECO:0000313" key="15">
    <source>
        <dbReference type="Proteomes" id="UP000594749"/>
    </source>
</evidence>
<evidence type="ECO:0000313" key="14">
    <source>
        <dbReference type="EMBL" id="QOQ87096.1"/>
    </source>
</evidence>
<evidence type="ECO:0000256" key="11">
    <source>
        <dbReference type="ARBA" id="ARBA00023136"/>
    </source>
</evidence>
<feature type="transmembrane region" description="Helical" evidence="12">
    <location>
        <begin position="124"/>
        <end position="148"/>
    </location>
</feature>
<name>A0A7M1LGX4_9BACT</name>
<reference evidence="14 15" key="1">
    <citation type="submission" date="2020-10" db="EMBL/GenBank/DDBJ databases">
        <title>Campylobacter and Helicobacter PacBio genomes.</title>
        <authorList>
            <person name="Lane C."/>
        </authorList>
    </citation>
    <scope>NUCLEOTIDE SEQUENCE [LARGE SCALE GENOMIC DNA]</scope>
    <source>
        <strain evidence="14 15">2016D-0077</strain>
    </source>
</reference>
<dbReference type="GO" id="GO:0022904">
    <property type="term" value="P:respiratory electron transport chain"/>
    <property type="evidence" value="ECO:0007669"/>
    <property type="project" value="InterPro"/>
</dbReference>
<feature type="transmembrane region" description="Helical" evidence="12">
    <location>
        <begin position="58"/>
        <end position="79"/>
    </location>
</feature>
<dbReference type="InterPro" id="IPR000516">
    <property type="entry name" value="Ni-dep_Hydgase_cyt-B"/>
</dbReference>
<organism evidence="14 15">
    <name type="scientific">Campylobacter corcagiensis</name>
    <dbReference type="NCBI Taxonomy" id="1448857"/>
    <lineage>
        <taxon>Bacteria</taxon>
        <taxon>Pseudomonadati</taxon>
        <taxon>Campylobacterota</taxon>
        <taxon>Epsilonproteobacteria</taxon>
        <taxon>Campylobacterales</taxon>
        <taxon>Campylobacteraceae</taxon>
        <taxon>Campylobacter</taxon>
    </lineage>
</organism>
<dbReference type="SUPFAM" id="SSF81342">
    <property type="entry name" value="Transmembrane di-heme cytochromes"/>
    <property type="match status" value="1"/>
</dbReference>
<dbReference type="Pfam" id="PF01292">
    <property type="entry name" value="Ni_hydr_CYTB"/>
    <property type="match status" value="1"/>
</dbReference>
<protein>
    <submittedName>
        <fullName evidence="14">Ni/Fe-hydrogenase, b-type cytochrome subunit</fullName>
    </submittedName>
</protein>
<evidence type="ECO:0000256" key="1">
    <source>
        <dbReference type="ARBA" id="ARBA00004651"/>
    </source>
</evidence>
<keyword evidence="4" id="KW-1003">Cell membrane</keyword>
<dbReference type="GO" id="GO:0005506">
    <property type="term" value="F:iron ion binding"/>
    <property type="evidence" value="ECO:0007669"/>
    <property type="project" value="InterPro"/>
</dbReference>
<accession>A0A7M1LGX4</accession>
<keyword evidence="3" id="KW-0813">Transport</keyword>
<evidence type="ECO:0000256" key="6">
    <source>
        <dbReference type="ARBA" id="ARBA00022692"/>
    </source>
</evidence>
<dbReference type="OrthoDB" id="197262at2"/>
<feature type="transmembrane region" description="Helical" evidence="12">
    <location>
        <begin position="176"/>
        <end position="198"/>
    </location>
</feature>
<dbReference type="PRINTS" id="PR00161">
    <property type="entry name" value="NIHGNASECYTB"/>
</dbReference>
<keyword evidence="11 12" id="KW-0472">Membrane</keyword>
<gene>
    <name evidence="14" type="primary">cybH</name>
    <name evidence="14" type="ORF">IMC76_07745</name>
</gene>
<comment type="similarity">
    <text evidence="2">Belongs to the HupC/HyaC/HydC family.</text>
</comment>
<dbReference type="AlphaFoldDB" id="A0A7M1LGX4"/>
<evidence type="ECO:0000256" key="7">
    <source>
        <dbReference type="ARBA" id="ARBA00022723"/>
    </source>
</evidence>
<evidence type="ECO:0000256" key="3">
    <source>
        <dbReference type="ARBA" id="ARBA00022448"/>
    </source>
</evidence>
<keyword evidence="7" id="KW-0479">Metal-binding</keyword>
<dbReference type="EMBL" id="CP063078">
    <property type="protein sequence ID" value="QOQ87096.1"/>
    <property type="molecule type" value="Genomic_DNA"/>
</dbReference>
<feature type="transmembrane region" description="Helical" evidence="12">
    <location>
        <begin position="21"/>
        <end position="38"/>
    </location>
</feature>
<dbReference type="InterPro" id="IPR011577">
    <property type="entry name" value="Cyt_b561_bac/Ni-Hgenase"/>
</dbReference>